<dbReference type="SMART" id="SM00388">
    <property type="entry name" value="HisKA"/>
    <property type="match status" value="1"/>
</dbReference>
<protein>
    <recommendedName>
        <fullName evidence="3">histidine kinase</fullName>
        <ecNumber evidence="3">2.7.13.3</ecNumber>
    </recommendedName>
</protein>
<feature type="compositionally biased region" description="Polar residues" evidence="11">
    <location>
        <begin position="7"/>
        <end position="16"/>
    </location>
</feature>
<feature type="transmembrane region" description="Helical" evidence="12">
    <location>
        <begin position="280"/>
        <end position="301"/>
    </location>
</feature>
<dbReference type="PRINTS" id="PR00344">
    <property type="entry name" value="BCTRLSENSOR"/>
</dbReference>
<keyword evidence="6 12" id="KW-0812">Transmembrane</keyword>
<dbReference type="EMBL" id="AGZS01000006">
    <property type="protein sequence ID" value="EJD64565.1"/>
    <property type="molecule type" value="Genomic_DNA"/>
</dbReference>
<dbReference type="InterPro" id="IPR003594">
    <property type="entry name" value="HATPase_dom"/>
</dbReference>
<keyword evidence="10 12" id="KW-0472">Membrane</keyword>
<dbReference type="FunFam" id="1.10.287.130:FF:000001">
    <property type="entry name" value="Two-component sensor histidine kinase"/>
    <property type="match status" value="1"/>
</dbReference>
<evidence type="ECO:0000256" key="10">
    <source>
        <dbReference type="ARBA" id="ARBA00023136"/>
    </source>
</evidence>
<evidence type="ECO:0000256" key="8">
    <source>
        <dbReference type="ARBA" id="ARBA00022989"/>
    </source>
</evidence>
<name>J0D3R1_9BIFI</name>
<dbReference type="EC" id="2.7.13.3" evidence="3"/>
<evidence type="ECO:0000256" key="11">
    <source>
        <dbReference type="SAM" id="MobiDB-lite"/>
    </source>
</evidence>
<evidence type="ECO:0000256" key="6">
    <source>
        <dbReference type="ARBA" id="ARBA00022692"/>
    </source>
</evidence>
<dbReference type="Pfam" id="PF00672">
    <property type="entry name" value="HAMP"/>
    <property type="match status" value="1"/>
</dbReference>
<dbReference type="PANTHER" id="PTHR45436:SF5">
    <property type="entry name" value="SENSOR HISTIDINE KINASE TRCS"/>
    <property type="match status" value="1"/>
</dbReference>
<dbReference type="GO" id="GO:0005886">
    <property type="term" value="C:plasma membrane"/>
    <property type="evidence" value="ECO:0007669"/>
    <property type="project" value="UniProtKB-SubCell"/>
</dbReference>
<dbReference type="CDD" id="cd06225">
    <property type="entry name" value="HAMP"/>
    <property type="match status" value="1"/>
</dbReference>
<evidence type="ECO:0000313" key="16">
    <source>
        <dbReference type="Proteomes" id="UP000006415"/>
    </source>
</evidence>
<evidence type="ECO:0000259" key="14">
    <source>
        <dbReference type="PROSITE" id="PS50885"/>
    </source>
</evidence>
<gene>
    <name evidence="15" type="ORF">HMPREF9156_01060</name>
</gene>
<dbReference type="Gene3D" id="6.10.340.10">
    <property type="match status" value="1"/>
</dbReference>
<keyword evidence="9" id="KW-0902">Two-component regulatory system</keyword>
<feature type="domain" description="HAMP" evidence="14">
    <location>
        <begin position="301"/>
        <end position="354"/>
    </location>
</feature>
<dbReference type="SUPFAM" id="SSF47384">
    <property type="entry name" value="Homodimeric domain of signal transducing histidine kinase"/>
    <property type="match status" value="1"/>
</dbReference>
<feature type="region of interest" description="Disordered" evidence="11">
    <location>
        <begin position="1"/>
        <end position="62"/>
    </location>
</feature>
<accession>J0D3R1</accession>
<keyword evidence="5" id="KW-0808">Transferase</keyword>
<evidence type="ECO:0000256" key="3">
    <source>
        <dbReference type="ARBA" id="ARBA00012438"/>
    </source>
</evidence>
<dbReference type="AlphaFoldDB" id="J0D3R1"/>
<feature type="region of interest" description="Disordered" evidence="11">
    <location>
        <begin position="494"/>
        <end position="532"/>
    </location>
</feature>
<proteinExistence type="predicted"/>
<feature type="compositionally biased region" description="Low complexity" evidence="11">
    <location>
        <begin position="20"/>
        <end position="41"/>
    </location>
</feature>
<organism evidence="15 16">
    <name type="scientific">Scardovia wiggsiae F0424</name>
    <dbReference type="NCBI Taxonomy" id="857290"/>
    <lineage>
        <taxon>Bacteria</taxon>
        <taxon>Bacillati</taxon>
        <taxon>Actinomycetota</taxon>
        <taxon>Actinomycetes</taxon>
        <taxon>Bifidobacteriales</taxon>
        <taxon>Bifidobacteriaceae</taxon>
        <taxon>Scardovia</taxon>
    </lineage>
</organism>
<evidence type="ECO:0000259" key="13">
    <source>
        <dbReference type="PROSITE" id="PS50109"/>
    </source>
</evidence>
<evidence type="ECO:0000256" key="1">
    <source>
        <dbReference type="ARBA" id="ARBA00000085"/>
    </source>
</evidence>
<evidence type="ECO:0000256" key="7">
    <source>
        <dbReference type="ARBA" id="ARBA00022777"/>
    </source>
</evidence>
<dbReference type="Pfam" id="PF00512">
    <property type="entry name" value="HisKA"/>
    <property type="match status" value="1"/>
</dbReference>
<sequence>MSKDSQSRAPQPQADTSGIPGTAAHNAAAAGSRGHSGSARPGAHRSPREGFFRRNSRNNKLNTGRIPLTVSLTVIVFVIILVAGIIMTFAAYELVQSALNDQTNTQLKQQADSIRNNVTLIQRQAARKNNIPDIPAPGSNGQMDSASSKDTAQALDDFLEAQGANGPTDYFLQIRDTNNTILATPFTPFASNNMISVPRLSETDSIKKQVPTDGEPVTVPANVHIYSNNYDQKIYERAATDWRVMAVSIINSETGKTEYVVYVARSLFWQRDAARRVVQYFIIVDIAVIVCGAVLSLILILRALRPLKRIEKTAAEIAGGNLSERIPEGSANTEVGSLSSSLNAMLSRIEYSFKKQEDTTNQMKRFVSDASHELRTPLAAIHGYAELYRMQRRTPGAQERADATIDHIEISSTRMSSLVEALLSLARLDEGRGIDLGQKIGVDQIVKESAEDLHALDPNRHITLGRLVIDGDDMLNKIASVASGTVQPVSQLNRFNGRRHTDTGRTHGYNGRDAGGNAAQAPAPVPSPAGSRISVVESSLPPVTIGGDPTRLRQVLTNIIGNIHRYTPADSPVEIGVSMVKAVTSTADLSKYDPNEETLGTFLEDVARANRTNSGREFVVIRVSDHGSGIDPAKMEKIFERFYTTDPSRARQRGGSGLGMSIALAVVKAHHGFICASTTPGGGLSFTIVLPASQTRMFLDRNDYAELSGISVADARRNREAQKRRRKRGKEGESQPAEAVQPGRDMPNSKS</sequence>
<dbReference type="SUPFAM" id="SSF158472">
    <property type="entry name" value="HAMP domain-like"/>
    <property type="match status" value="1"/>
</dbReference>
<dbReference type="InterPro" id="IPR003660">
    <property type="entry name" value="HAMP_dom"/>
</dbReference>
<evidence type="ECO:0000256" key="12">
    <source>
        <dbReference type="SAM" id="Phobius"/>
    </source>
</evidence>
<feature type="region of interest" description="Disordered" evidence="11">
    <location>
        <begin position="715"/>
        <end position="751"/>
    </location>
</feature>
<evidence type="ECO:0000256" key="4">
    <source>
        <dbReference type="ARBA" id="ARBA00022553"/>
    </source>
</evidence>
<dbReference type="Proteomes" id="UP000006415">
    <property type="component" value="Unassembled WGS sequence"/>
</dbReference>
<keyword evidence="7" id="KW-0418">Kinase</keyword>
<dbReference type="InterPro" id="IPR036097">
    <property type="entry name" value="HisK_dim/P_sf"/>
</dbReference>
<dbReference type="PROSITE" id="PS50885">
    <property type="entry name" value="HAMP"/>
    <property type="match status" value="1"/>
</dbReference>
<keyword evidence="8 12" id="KW-1133">Transmembrane helix</keyword>
<dbReference type="eggNOG" id="COG3850">
    <property type="taxonomic scope" value="Bacteria"/>
</dbReference>
<evidence type="ECO:0000256" key="5">
    <source>
        <dbReference type="ARBA" id="ARBA00022679"/>
    </source>
</evidence>
<keyword evidence="16" id="KW-1185">Reference proteome</keyword>
<evidence type="ECO:0000256" key="9">
    <source>
        <dbReference type="ARBA" id="ARBA00023012"/>
    </source>
</evidence>
<feature type="transmembrane region" description="Helical" evidence="12">
    <location>
        <begin position="66"/>
        <end position="92"/>
    </location>
</feature>
<comment type="subcellular location">
    <subcellularLocation>
        <location evidence="2">Cell membrane</location>
    </subcellularLocation>
</comment>
<dbReference type="SMART" id="SM00387">
    <property type="entry name" value="HATPase_c"/>
    <property type="match status" value="1"/>
</dbReference>
<feature type="region of interest" description="Disordered" evidence="11">
    <location>
        <begin position="127"/>
        <end position="147"/>
    </location>
</feature>
<dbReference type="InterPro" id="IPR005467">
    <property type="entry name" value="His_kinase_dom"/>
</dbReference>
<dbReference type="InterPro" id="IPR050428">
    <property type="entry name" value="TCS_sensor_his_kinase"/>
</dbReference>
<reference evidence="15 16" key="1">
    <citation type="submission" date="2012-01" db="EMBL/GenBank/DDBJ databases">
        <title>The Genome Sequence of Scardovia wiggsiae F0424.</title>
        <authorList>
            <consortium name="The Broad Institute Genome Sequencing Platform"/>
            <person name="Earl A."/>
            <person name="Ward D."/>
            <person name="Feldgarden M."/>
            <person name="Gevers D."/>
            <person name="Izard J."/>
            <person name="Ganesan A."/>
            <person name="Baranova O.V."/>
            <person name="Blanton J.M."/>
            <person name="Tanner A.C."/>
            <person name="Mathney J."/>
            <person name="Dewhirst F.E."/>
            <person name="Young S.K."/>
            <person name="Zeng Q."/>
            <person name="Gargeya S."/>
            <person name="Fitzgerald M."/>
            <person name="Haas B."/>
            <person name="Abouelleil A."/>
            <person name="Alvarado L."/>
            <person name="Arachchi H.M."/>
            <person name="Berlin A."/>
            <person name="Chapman S.B."/>
            <person name="Gearin G."/>
            <person name="Goldberg J."/>
            <person name="Griggs A."/>
            <person name="Gujja S."/>
            <person name="Hansen M."/>
            <person name="Heiman D."/>
            <person name="Howarth C."/>
            <person name="Larimer J."/>
            <person name="Lui A."/>
            <person name="MacDonald P.J.P."/>
            <person name="McCowen C."/>
            <person name="Montmayeur A."/>
            <person name="Murphy C."/>
            <person name="Neiman D."/>
            <person name="Pearson M."/>
            <person name="Priest M."/>
            <person name="Roberts A."/>
            <person name="Saif S."/>
            <person name="Shea T."/>
            <person name="Sisk P."/>
            <person name="Stolte C."/>
            <person name="Sykes S."/>
            <person name="Wortman J."/>
            <person name="Nusbaum C."/>
            <person name="Birren B."/>
        </authorList>
    </citation>
    <scope>NUCLEOTIDE SEQUENCE [LARGE SCALE GENOMIC DNA]</scope>
    <source>
        <strain evidence="15 16">F0424</strain>
    </source>
</reference>
<dbReference type="PANTHER" id="PTHR45436">
    <property type="entry name" value="SENSOR HISTIDINE KINASE YKOH"/>
    <property type="match status" value="1"/>
</dbReference>
<dbReference type="InterPro" id="IPR036890">
    <property type="entry name" value="HATPase_C_sf"/>
</dbReference>
<dbReference type="GO" id="GO:0000155">
    <property type="term" value="F:phosphorelay sensor kinase activity"/>
    <property type="evidence" value="ECO:0007669"/>
    <property type="project" value="InterPro"/>
</dbReference>
<dbReference type="SMART" id="SM00304">
    <property type="entry name" value="HAMP"/>
    <property type="match status" value="1"/>
</dbReference>
<dbReference type="Gene3D" id="3.30.565.10">
    <property type="entry name" value="Histidine kinase-like ATPase, C-terminal domain"/>
    <property type="match status" value="1"/>
</dbReference>
<dbReference type="Pfam" id="PF02518">
    <property type="entry name" value="HATPase_c"/>
    <property type="match status" value="1"/>
</dbReference>
<dbReference type="CDD" id="cd00082">
    <property type="entry name" value="HisKA"/>
    <property type="match status" value="1"/>
</dbReference>
<comment type="caution">
    <text evidence="15">The sequence shown here is derived from an EMBL/GenBank/DDBJ whole genome shotgun (WGS) entry which is preliminary data.</text>
</comment>
<dbReference type="RefSeq" id="WP_007148123.1">
    <property type="nucleotide sequence ID" value="NZ_AKCI01000001.1"/>
</dbReference>
<dbReference type="InterPro" id="IPR003661">
    <property type="entry name" value="HisK_dim/P_dom"/>
</dbReference>
<dbReference type="PROSITE" id="PS50109">
    <property type="entry name" value="HIS_KIN"/>
    <property type="match status" value="1"/>
</dbReference>
<dbReference type="SUPFAM" id="SSF55874">
    <property type="entry name" value="ATPase domain of HSP90 chaperone/DNA topoisomerase II/histidine kinase"/>
    <property type="match status" value="1"/>
</dbReference>
<evidence type="ECO:0000313" key="15">
    <source>
        <dbReference type="EMBL" id="EJD64565.1"/>
    </source>
</evidence>
<dbReference type="Gene3D" id="1.10.287.130">
    <property type="match status" value="1"/>
</dbReference>
<evidence type="ECO:0000256" key="2">
    <source>
        <dbReference type="ARBA" id="ARBA00004236"/>
    </source>
</evidence>
<keyword evidence="4" id="KW-0597">Phosphoprotein</keyword>
<dbReference type="HOGENOM" id="CLU_000445_89_6_11"/>
<dbReference type="OrthoDB" id="9786919at2"/>
<feature type="domain" description="Histidine kinase" evidence="13">
    <location>
        <begin position="369"/>
        <end position="694"/>
    </location>
</feature>
<dbReference type="eggNOG" id="COG5002">
    <property type="taxonomic scope" value="Bacteria"/>
</dbReference>
<dbReference type="CDD" id="cd00075">
    <property type="entry name" value="HATPase"/>
    <property type="match status" value="1"/>
</dbReference>
<comment type="catalytic activity">
    <reaction evidence="1">
        <text>ATP + protein L-histidine = ADP + protein N-phospho-L-histidine.</text>
        <dbReference type="EC" id="2.7.13.3"/>
    </reaction>
</comment>
<dbReference type="InterPro" id="IPR004358">
    <property type="entry name" value="Sig_transdc_His_kin-like_C"/>
</dbReference>
<dbReference type="STRING" id="857290.HMPREF9156_01060"/>